<keyword evidence="1" id="KW-0449">Lipoprotein</keyword>
<protein>
    <submittedName>
        <fullName evidence="1">SusD/RagB family nutrient-binding outer membrane lipoprotein</fullName>
    </submittedName>
</protein>
<keyword evidence="2" id="KW-1185">Reference proteome</keyword>
<evidence type="ECO:0000313" key="1">
    <source>
        <dbReference type="EMBL" id="MDN5211383.1"/>
    </source>
</evidence>
<accession>A0ABT8L581</accession>
<dbReference type="EMBL" id="JAUJEB010000001">
    <property type="protein sequence ID" value="MDN5211383.1"/>
    <property type="molecule type" value="Genomic_DNA"/>
</dbReference>
<reference evidence="1" key="1">
    <citation type="submission" date="2023-06" db="EMBL/GenBank/DDBJ databases">
        <title>Genomic of Agaribacillus aureum.</title>
        <authorList>
            <person name="Wang G."/>
        </authorList>
    </citation>
    <scope>NUCLEOTIDE SEQUENCE</scope>
    <source>
        <strain evidence="1">BMA12</strain>
    </source>
</reference>
<comment type="caution">
    <text evidence="1">The sequence shown here is derived from an EMBL/GenBank/DDBJ whole genome shotgun (WGS) entry which is preliminary data.</text>
</comment>
<dbReference type="Pfam" id="PF12771">
    <property type="entry name" value="SusD-like_2"/>
    <property type="match status" value="1"/>
</dbReference>
<sequence length="503" mass="55549">MKKILIFFFAILISVSCTDNFEEINTRQDQPTTVNAEFLFSGVLRDSFKEKGSYWLNSILEWGNWIQHYGNQNAGFTTAHYIDIDRYNDAFWADHYESISDLRFAKQLAAEQNSGDALRVKLAIIEILEIVLWQRLTDVVGDVPYNEAILGSENTTPTFDTQQSIYSDLFTRLDAAIGNLNASDFEFLGGADFLYGGNVENWIKFANFQKLKMGLRISNADAGLAQSTVTAAMGSSLPASNGDNAILPLIGNTEAANEHPLADLIDRTVDAPYAGETLVETLKSLNDPRLGIMINPTANSISGGGPLEYVGIPAAPSDAQYATINANQDDFSRPNTTWYASLDFDKGLNVMTFAEVSFAKAEAALRGWGGTGADAQTYFEEGIRAAMTMTPFAEAGLASTDIDDYVTAHGTLAGTFDEQLEQIQTQKWIVFFVDQEDEAFSEWRRTGFPQLTPGLNPGETGGTIPRRLKYHANEELLNEANYNSAVSRLSNGDTFMSRVWWDQ</sequence>
<dbReference type="Gene3D" id="1.25.40.390">
    <property type="match status" value="1"/>
</dbReference>
<name>A0ABT8L581_9BACT</name>
<evidence type="ECO:0000313" key="2">
    <source>
        <dbReference type="Proteomes" id="UP001172083"/>
    </source>
</evidence>
<dbReference type="InterPro" id="IPR041662">
    <property type="entry name" value="SusD-like_2"/>
</dbReference>
<organism evidence="1 2">
    <name type="scientific">Agaribacillus aureus</name>
    <dbReference type="NCBI Taxonomy" id="3051825"/>
    <lineage>
        <taxon>Bacteria</taxon>
        <taxon>Pseudomonadati</taxon>
        <taxon>Bacteroidota</taxon>
        <taxon>Cytophagia</taxon>
        <taxon>Cytophagales</taxon>
        <taxon>Splendidivirgaceae</taxon>
        <taxon>Agaribacillus</taxon>
    </lineage>
</organism>
<proteinExistence type="predicted"/>
<dbReference type="PROSITE" id="PS51257">
    <property type="entry name" value="PROKAR_LIPOPROTEIN"/>
    <property type="match status" value="1"/>
</dbReference>
<dbReference type="RefSeq" id="WP_346756717.1">
    <property type="nucleotide sequence ID" value="NZ_JAUJEB010000001.1"/>
</dbReference>
<gene>
    <name evidence="1" type="ORF">QQ020_04955</name>
</gene>
<dbReference type="SUPFAM" id="SSF48452">
    <property type="entry name" value="TPR-like"/>
    <property type="match status" value="1"/>
</dbReference>
<dbReference type="Proteomes" id="UP001172083">
    <property type="component" value="Unassembled WGS sequence"/>
</dbReference>
<dbReference type="InterPro" id="IPR011990">
    <property type="entry name" value="TPR-like_helical_dom_sf"/>
</dbReference>